<dbReference type="GO" id="GO:0005886">
    <property type="term" value="C:plasma membrane"/>
    <property type="evidence" value="ECO:0007669"/>
    <property type="project" value="UniProtKB-SubCell"/>
</dbReference>
<keyword evidence="21" id="KW-0539">Nucleus</keyword>
<sequence>MEQTIAFLREGVAQCSCCQTPGCNKKSVPVVAVIGPGKSSSTIAVQNLLQVFRIPQVGYSATTPDLSDKEQFGYFLRVVPSDVFQAQAINRLLHHYNWTYVAVLYSAGNYGEKGFESLERLIAHRSSSVCIAYSEKIKTLASDQEYRQVLTRLDSQNSRPQVVVCFCEGASMRQFFKAQKHLADGKMQMKRFQWIGSDGWADRNDVVEDLEQEAEGSFSIRIHAPKIPGFRQYYTALHPENNTMNPWFREFWQQKFNCQFAVSKEDKNNENIRICSGDENLDEQYKEDPKLSQVINSIRVVALGLKAMYQDRCRDNSTLCTEMLSRNGTLLYEYLLNVTYSDQFKQPVYFDRNGDPPAWYDILNYIGTKDLDNPYNEVGSFKSINDYGVEELDMTAKSMFFDKTEILPESVCSRPCGVGQRQRETMACCWICESCLDIQYVNKTTNQCMNCSLGSWPNANRTGCEDIIPEVVSWTSFGHILALVLAVTGIITSLATLVVFLRHNSTPVVKSTTRELSYIILSGLVACYAVSFALLATPSTSSCFITRVIPPIAFAVVYSALLTKTNRIARILAGSKKRILTKKPRFLTTFSQVVITWILVAVQCVIVGVGLMRDWPDATYAKYALPRKLILECDTETKSFLIPFFWDFFLITLCTLYAFKTRNLPENFNEAKFIGFTMYCTVVVWIAFLVLHMGTTHKALVMSFSYSLSASVALALLFFPKLYIILMHPEKNIRASYTTTKLIRCHFGNSQAAYDSTSKQQHLGSKTTARTSVQSGSASKSSSMGGGVTRTASVHVPVSRGSTHSTDASTQTEAASKFARSFSIVGRKKQGLDDDVQQLVDACRRYQDEKINSSAANLLLEEAEDEVGALLADSIENSMRTVLSTVAGKAVVPLVPMVPVVPVIAVPTAPPQEDNFEQCSKKSANVSVVAKSWCSTARIVSSHSIMSNNQQLMSPVSSAGSVSSSRESGSPSPRSFDQFSDEELAQISVRQLNQKLMGQDRHVVMQWKQKRRTLKNRGYALNCRAKRLRTQTQLEQENAILRNEVKVLQERLADSQMRLHYYIEQGQGFYSSYQTFLPTLMPSPPSTIPDPVVIAHQPSAVSNITNIKFEPEYKNIC</sequence>
<dbReference type="GO" id="GO:0004930">
    <property type="term" value="F:G protein-coupled receptor activity"/>
    <property type="evidence" value="ECO:0007669"/>
    <property type="project" value="UniProtKB-KW"/>
</dbReference>
<reference evidence="31" key="1">
    <citation type="submission" date="2011-07" db="EMBL/GenBank/DDBJ databases">
        <authorList>
            <consortium name="Caenorhabditis brenneri Sequencing and Analysis Consortium"/>
            <person name="Wilson R.K."/>
        </authorList>
    </citation>
    <scope>NUCLEOTIDE SEQUENCE [LARGE SCALE GENOMIC DNA]</scope>
    <source>
        <strain evidence="31">PB2801</strain>
    </source>
</reference>
<dbReference type="AlphaFoldDB" id="G0NXX2"/>
<evidence type="ECO:0000256" key="26">
    <source>
        <dbReference type="SAM" id="Coils"/>
    </source>
</evidence>
<feature type="region of interest" description="Disordered" evidence="27">
    <location>
        <begin position="952"/>
        <end position="977"/>
    </location>
</feature>
<keyword evidence="18" id="KW-0675">Receptor</keyword>
<accession>G0NXX2</accession>
<evidence type="ECO:0000256" key="21">
    <source>
        <dbReference type="ARBA" id="ARBA00023242"/>
    </source>
</evidence>
<dbReference type="CDD" id="cd15285">
    <property type="entry name" value="7tmC_mGluR_group1"/>
    <property type="match status" value="1"/>
</dbReference>
<dbReference type="InterPro" id="IPR000337">
    <property type="entry name" value="GPCR_3"/>
</dbReference>
<keyword evidence="10" id="KW-0832">Ubl conjugation</keyword>
<dbReference type="GO" id="GO:0003677">
    <property type="term" value="F:DNA binding"/>
    <property type="evidence" value="ECO:0007669"/>
    <property type="project" value="UniProtKB-KW"/>
</dbReference>
<evidence type="ECO:0000256" key="7">
    <source>
        <dbReference type="ARBA" id="ARBA00022490"/>
    </source>
</evidence>
<keyword evidence="12" id="KW-0805">Transcription regulation</keyword>
<keyword evidence="17" id="KW-0804">Transcription</keyword>
<evidence type="ECO:0000313" key="30">
    <source>
        <dbReference type="EMBL" id="EGT39736.1"/>
    </source>
</evidence>
<evidence type="ECO:0000256" key="12">
    <source>
        <dbReference type="ARBA" id="ARBA00023015"/>
    </source>
</evidence>
<dbReference type="CDD" id="cd14697">
    <property type="entry name" value="bZIP_Maf"/>
    <property type="match status" value="1"/>
</dbReference>
<keyword evidence="5" id="KW-0217">Developmental protein</keyword>
<evidence type="ECO:0000256" key="16">
    <source>
        <dbReference type="ARBA" id="ARBA00023159"/>
    </source>
</evidence>
<evidence type="ECO:0000256" key="13">
    <source>
        <dbReference type="ARBA" id="ARBA00023040"/>
    </source>
</evidence>
<dbReference type="InterPro" id="IPR038550">
    <property type="entry name" value="GPCR_3_9-Cys_sf"/>
</dbReference>
<keyword evidence="13" id="KW-0297">G-protein coupled receptor</keyword>
<dbReference type="HOGENOM" id="CLU_005389_0_1_1"/>
<feature type="transmembrane region" description="Helical" evidence="28">
    <location>
        <begin position="477"/>
        <end position="501"/>
    </location>
</feature>
<keyword evidence="11 28" id="KW-1133">Transmembrane helix</keyword>
<evidence type="ECO:0000313" key="31">
    <source>
        <dbReference type="Proteomes" id="UP000008068"/>
    </source>
</evidence>
<feature type="transmembrane region" description="Helical" evidence="28">
    <location>
        <begin position="586"/>
        <end position="612"/>
    </location>
</feature>
<evidence type="ECO:0000256" key="3">
    <source>
        <dbReference type="ARBA" id="ARBA00004651"/>
    </source>
</evidence>
<proteinExistence type="inferred from homology"/>
<feature type="transmembrane region" description="Helical" evidence="28">
    <location>
        <begin position="516"/>
        <end position="536"/>
    </location>
</feature>
<keyword evidence="20" id="KW-0807">Transducer</keyword>
<dbReference type="GO" id="GO:0005634">
    <property type="term" value="C:nucleus"/>
    <property type="evidence" value="ECO:0007669"/>
    <property type="project" value="UniProtKB-SubCell"/>
</dbReference>
<evidence type="ECO:0000256" key="8">
    <source>
        <dbReference type="ARBA" id="ARBA00022499"/>
    </source>
</evidence>
<feature type="compositionally biased region" description="Low complexity" evidence="27">
    <location>
        <begin position="772"/>
        <end position="783"/>
    </location>
</feature>
<dbReference type="EMBL" id="GL379975">
    <property type="protein sequence ID" value="EGT39736.1"/>
    <property type="molecule type" value="Genomic_DNA"/>
</dbReference>
<evidence type="ECO:0000256" key="11">
    <source>
        <dbReference type="ARBA" id="ARBA00022989"/>
    </source>
</evidence>
<evidence type="ECO:0000256" key="18">
    <source>
        <dbReference type="ARBA" id="ARBA00023170"/>
    </source>
</evidence>
<evidence type="ECO:0000256" key="17">
    <source>
        <dbReference type="ARBA" id="ARBA00023163"/>
    </source>
</evidence>
<evidence type="ECO:0000256" key="24">
    <source>
        <dbReference type="ARBA" id="ARBA00066263"/>
    </source>
</evidence>
<keyword evidence="31" id="KW-1185">Reference proteome</keyword>
<comment type="function">
    <text evidence="23">Acts as a transcriptional activator which regulates the expression of several rod-specific genes, including RHO and PDE6B. Also functions as a transcriptional coactivator, stimulating transcription mediated by the transcription factor CRX and NR2E3. Binds to the rhodopsin promoter in a sequence-specific manner.</text>
</comment>
<dbReference type="InterPro" id="IPR011500">
    <property type="entry name" value="GPCR_3_9-Cys_dom"/>
</dbReference>
<dbReference type="GO" id="GO:0045944">
    <property type="term" value="P:positive regulation of transcription by RNA polymerase II"/>
    <property type="evidence" value="ECO:0007669"/>
    <property type="project" value="UniProtKB-ARBA"/>
</dbReference>
<keyword evidence="6" id="KW-1003">Cell membrane</keyword>
<comment type="subunit">
    <text evidence="24">Interacts with FIZ1; this interaction represses transactivation. Interacts (via the leucine-zipper domain) with CRX.</text>
</comment>
<dbReference type="eggNOG" id="KOG4196">
    <property type="taxonomic scope" value="Eukaryota"/>
</dbReference>
<dbReference type="Pfam" id="PF00003">
    <property type="entry name" value="7tm_3"/>
    <property type="match status" value="1"/>
</dbReference>
<dbReference type="InterPro" id="IPR004826">
    <property type="entry name" value="bZIP_Maf"/>
</dbReference>
<dbReference type="Gene3D" id="2.10.50.30">
    <property type="entry name" value="GPCR, family 3, nine cysteines domain"/>
    <property type="match status" value="1"/>
</dbReference>
<dbReference type="SUPFAM" id="SSF47454">
    <property type="entry name" value="A DNA-binding domain in eukaryotic transcription factors"/>
    <property type="match status" value="1"/>
</dbReference>
<keyword evidence="19" id="KW-0325">Glycoprotein</keyword>
<evidence type="ECO:0000256" key="6">
    <source>
        <dbReference type="ARBA" id="ARBA00022475"/>
    </source>
</evidence>
<keyword evidence="8" id="KW-1017">Isopeptide bond</keyword>
<dbReference type="InterPro" id="IPR000162">
    <property type="entry name" value="GPCR_3_mtglu_rcpt"/>
</dbReference>
<dbReference type="Gene3D" id="3.40.50.2300">
    <property type="match status" value="2"/>
</dbReference>
<dbReference type="eggNOG" id="KOG1056">
    <property type="taxonomic scope" value="Eukaryota"/>
</dbReference>
<dbReference type="InterPro" id="IPR050726">
    <property type="entry name" value="mGluR"/>
</dbReference>
<dbReference type="GO" id="GO:0003700">
    <property type="term" value="F:DNA-binding transcription factor activity"/>
    <property type="evidence" value="ECO:0007669"/>
    <property type="project" value="InterPro"/>
</dbReference>
<evidence type="ECO:0000256" key="14">
    <source>
        <dbReference type="ARBA" id="ARBA00023125"/>
    </source>
</evidence>
<evidence type="ECO:0000256" key="9">
    <source>
        <dbReference type="ARBA" id="ARBA00022692"/>
    </source>
</evidence>
<dbReference type="FunFam" id="3.40.50.2300:FF:000145">
    <property type="entry name" value="Glutamate receptor, metabotropic"/>
    <property type="match status" value="1"/>
</dbReference>
<comment type="function">
    <text evidence="22">G-protein coupled receptor for glutamate. Ligand binding causes a conformation change that triggers signaling via guanine nucleotide-binding proteins (G proteins) and modulates the activity of down-stream effectors.</text>
</comment>
<evidence type="ECO:0000256" key="5">
    <source>
        <dbReference type="ARBA" id="ARBA00022473"/>
    </source>
</evidence>
<dbReference type="PRINTS" id="PR00248">
    <property type="entry name" value="GPCRMGR"/>
</dbReference>
<keyword evidence="9 28" id="KW-0812">Transmembrane</keyword>
<dbReference type="SUPFAM" id="SSF57959">
    <property type="entry name" value="Leucine zipper domain"/>
    <property type="match status" value="1"/>
</dbReference>
<dbReference type="OMA" id="INTGSWH"/>
<feature type="compositionally biased region" description="Polar residues" evidence="27">
    <location>
        <begin position="756"/>
        <end position="771"/>
    </location>
</feature>
<evidence type="ECO:0000256" key="19">
    <source>
        <dbReference type="ARBA" id="ARBA00023180"/>
    </source>
</evidence>
<protein>
    <recommendedName>
        <fullName evidence="25">Neural retina-specific leucine zipper protein</fullName>
    </recommendedName>
</protein>
<evidence type="ECO:0000256" key="10">
    <source>
        <dbReference type="ARBA" id="ARBA00022843"/>
    </source>
</evidence>
<feature type="compositionally biased region" description="Low complexity" evidence="27">
    <location>
        <begin position="954"/>
        <end position="975"/>
    </location>
</feature>
<dbReference type="FunCoup" id="G0NXX2">
    <property type="interactions" value="247"/>
</dbReference>
<dbReference type="PROSITE" id="PS50259">
    <property type="entry name" value="G_PROTEIN_RECEP_F3_4"/>
    <property type="match status" value="1"/>
</dbReference>
<dbReference type="Pfam" id="PF03131">
    <property type="entry name" value="bZIP_Maf"/>
    <property type="match status" value="1"/>
</dbReference>
<evidence type="ECO:0000256" key="4">
    <source>
        <dbReference type="ARBA" id="ARBA00007242"/>
    </source>
</evidence>
<comment type="subcellular location">
    <subcellularLocation>
        <location evidence="3">Cell membrane</location>
        <topology evidence="3">Multi-pass membrane protein</topology>
    </subcellularLocation>
    <subcellularLocation>
        <location evidence="2">Cytoplasm</location>
    </subcellularLocation>
    <subcellularLocation>
        <location evidence="1">Nucleus</location>
    </subcellularLocation>
</comment>
<gene>
    <name evidence="30" type="primary">Cbn-mgl-2</name>
    <name evidence="30" type="ORF">CAEBREN_07656</name>
</gene>
<feature type="coiled-coil region" evidence="26">
    <location>
        <begin position="1031"/>
        <end position="1058"/>
    </location>
</feature>
<keyword evidence="7" id="KW-0963">Cytoplasm</keyword>
<evidence type="ECO:0000259" key="29">
    <source>
        <dbReference type="PROSITE" id="PS50259"/>
    </source>
</evidence>
<dbReference type="Pfam" id="PF07562">
    <property type="entry name" value="NCD3G"/>
    <property type="match status" value="1"/>
</dbReference>
<dbReference type="InterPro" id="IPR001828">
    <property type="entry name" value="ANF_lig-bd_rcpt"/>
</dbReference>
<dbReference type="PROSITE" id="PS00981">
    <property type="entry name" value="G_PROTEIN_RECEP_F3_3"/>
    <property type="match status" value="1"/>
</dbReference>
<dbReference type="FunFam" id="1.20.5.170:FF:000071">
    <property type="entry name" value="Neural retina-specific leucine zipper protein"/>
    <property type="match status" value="1"/>
</dbReference>
<dbReference type="STRING" id="135651.G0NXX2"/>
<evidence type="ECO:0000256" key="27">
    <source>
        <dbReference type="SAM" id="MobiDB-lite"/>
    </source>
</evidence>
<dbReference type="OrthoDB" id="425344at2759"/>
<dbReference type="SUPFAM" id="SSF53822">
    <property type="entry name" value="Periplasmic binding protein-like I"/>
    <property type="match status" value="1"/>
</dbReference>
<evidence type="ECO:0000256" key="15">
    <source>
        <dbReference type="ARBA" id="ARBA00023136"/>
    </source>
</evidence>
<dbReference type="GO" id="GO:0005737">
    <property type="term" value="C:cytoplasm"/>
    <property type="evidence" value="ECO:0007669"/>
    <property type="project" value="UniProtKB-SubCell"/>
</dbReference>
<feature type="coiled-coil region" evidence="26">
    <location>
        <begin position="829"/>
        <end position="866"/>
    </location>
</feature>
<keyword evidence="15 28" id="KW-0472">Membrane</keyword>
<dbReference type="InterPro" id="IPR028082">
    <property type="entry name" value="Peripla_BP_I"/>
</dbReference>
<keyword evidence="14" id="KW-0238">DNA-binding</keyword>
<evidence type="ECO:0000256" key="22">
    <source>
        <dbReference type="ARBA" id="ARBA00054813"/>
    </source>
</evidence>
<evidence type="ECO:0000256" key="25">
    <source>
        <dbReference type="ARBA" id="ARBA00071773"/>
    </source>
</evidence>
<feature type="region of interest" description="Disordered" evidence="27">
    <location>
        <begin position="756"/>
        <end position="790"/>
    </location>
</feature>
<name>G0NXX2_CAEBE</name>
<dbReference type="InterPro" id="IPR017979">
    <property type="entry name" value="GPCR_3_CS"/>
</dbReference>
<evidence type="ECO:0000256" key="2">
    <source>
        <dbReference type="ARBA" id="ARBA00004496"/>
    </source>
</evidence>
<feature type="domain" description="G-protein coupled receptors family 3 profile" evidence="29">
    <location>
        <begin position="478"/>
        <end position="741"/>
    </location>
</feature>
<dbReference type="PRINTS" id="PR00593">
    <property type="entry name" value="MTABOTROPICR"/>
</dbReference>
<dbReference type="InterPro" id="IPR046347">
    <property type="entry name" value="bZIP_sf"/>
</dbReference>
<dbReference type="Pfam" id="PF01094">
    <property type="entry name" value="ANF_receptor"/>
    <property type="match status" value="1"/>
</dbReference>
<dbReference type="InterPro" id="IPR017978">
    <property type="entry name" value="GPCR_3_C"/>
</dbReference>
<dbReference type="InterPro" id="IPR008917">
    <property type="entry name" value="TF_DNA-bd_sf"/>
</dbReference>
<keyword evidence="16" id="KW-0010">Activator</keyword>
<evidence type="ECO:0000256" key="1">
    <source>
        <dbReference type="ARBA" id="ARBA00004123"/>
    </source>
</evidence>
<feature type="transmembrane region" description="Helical" evidence="28">
    <location>
        <begin position="640"/>
        <end position="659"/>
    </location>
</feature>
<evidence type="ECO:0000256" key="28">
    <source>
        <dbReference type="SAM" id="Phobius"/>
    </source>
</evidence>
<keyword evidence="26" id="KW-0175">Coiled coil</keyword>
<feature type="transmembrane region" description="Helical" evidence="28">
    <location>
        <begin position="548"/>
        <end position="565"/>
    </location>
</feature>
<dbReference type="Proteomes" id="UP000008068">
    <property type="component" value="Unassembled WGS sequence"/>
</dbReference>
<dbReference type="InParanoid" id="G0NXX2"/>
<evidence type="ECO:0000256" key="23">
    <source>
        <dbReference type="ARBA" id="ARBA00055281"/>
    </source>
</evidence>
<dbReference type="FunFam" id="2.10.50.30:FF:000001">
    <property type="entry name" value="metabotropic glutamate receptor 1"/>
    <property type="match status" value="1"/>
</dbReference>
<dbReference type="Gene3D" id="1.20.5.170">
    <property type="match status" value="1"/>
</dbReference>
<dbReference type="PANTHER" id="PTHR24060">
    <property type="entry name" value="METABOTROPIC GLUTAMATE RECEPTOR"/>
    <property type="match status" value="1"/>
</dbReference>
<comment type="similarity">
    <text evidence="4">Belongs to the G-protein coupled receptor 3 family.</text>
</comment>
<feature type="transmembrane region" description="Helical" evidence="28">
    <location>
        <begin position="704"/>
        <end position="726"/>
    </location>
</feature>
<evidence type="ECO:0000256" key="20">
    <source>
        <dbReference type="ARBA" id="ARBA00023224"/>
    </source>
</evidence>
<feature type="transmembrane region" description="Helical" evidence="28">
    <location>
        <begin position="671"/>
        <end position="692"/>
    </location>
</feature>
<organism evidence="31">
    <name type="scientific">Caenorhabditis brenneri</name>
    <name type="common">Nematode worm</name>
    <dbReference type="NCBI Taxonomy" id="135651"/>
    <lineage>
        <taxon>Eukaryota</taxon>
        <taxon>Metazoa</taxon>
        <taxon>Ecdysozoa</taxon>
        <taxon>Nematoda</taxon>
        <taxon>Chromadorea</taxon>
        <taxon>Rhabditida</taxon>
        <taxon>Rhabditina</taxon>
        <taxon>Rhabditomorpha</taxon>
        <taxon>Rhabditoidea</taxon>
        <taxon>Rhabditidae</taxon>
        <taxon>Peloderinae</taxon>
        <taxon>Caenorhabditis</taxon>
    </lineage>
</organism>